<dbReference type="InterPro" id="IPR005151">
    <property type="entry name" value="Tail-specific_protease"/>
</dbReference>
<evidence type="ECO:0000313" key="3">
    <source>
        <dbReference type="EMBL" id="GFD17029.1"/>
    </source>
</evidence>
<dbReference type="Pfam" id="PF03572">
    <property type="entry name" value="Peptidase_S41"/>
    <property type="match status" value="1"/>
</dbReference>
<proteinExistence type="predicted"/>
<dbReference type="GO" id="GO:0006508">
    <property type="term" value="P:proteolysis"/>
    <property type="evidence" value="ECO:0007669"/>
    <property type="project" value="InterPro"/>
</dbReference>
<feature type="domain" description="Tail specific protease" evidence="2">
    <location>
        <begin position="88"/>
        <end position="159"/>
    </location>
</feature>
<dbReference type="Gene3D" id="3.90.226.10">
    <property type="entry name" value="2-enoyl-CoA Hydratase, Chain A, domain 1"/>
    <property type="match status" value="1"/>
</dbReference>
<comment type="caution">
    <text evidence="3">The sequence shown here is derived from an EMBL/GenBank/DDBJ whole genome shotgun (WGS) entry which is preliminary data.</text>
</comment>
<organism evidence="3">
    <name type="scientific">Tanacetum cinerariifolium</name>
    <name type="common">Dalmatian daisy</name>
    <name type="synonym">Chrysanthemum cinerariifolium</name>
    <dbReference type="NCBI Taxonomy" id="118510"/>
    <lineage>
        <taxon>Eukaryota</taxon>
        <taxon>Viridiplantae</taxon>
        <taxon>Streptophyta</taxon>
        <taxon>Embryophyta</taxon>
        <taxon>Tracheophyta</taxon>
        <taxon>Spermatophyta</taxon>
        <taxon>Magnoliopsida</taxon>
        <taxon>eudicotyledons</taxon>
        <taxon>Gunneridae</taxon>
        <taxon>Pentapetalae</taxon>
        <taxon>asterids</taxon>
        <taxon>campanulids</taxon>
        <taxon>Asterales</taxon>
        <taxon>Asteraceae</taxon>
        <taxon>Asteroideae</taxon>
        <taxon>Anthemideae</taxon>
        <taxon>Anthemidinae</taxon>
        <taxon>Tanacetum</taxon>
    </lineage>
</organism>
<dbReference type="EMBL" id="BKCJ011297330">
    <property type="protein sequence ID" value="GFD17029.1"/>
    <property type="molecule type" value="Genomic_DNA"/>
</dbReference>
<dbReference type="AlphaFoldDB" id="A0A699U6L2"/>
<dbReference type="InterPro" id="IPR052766">
    <property type="entry name" value="S41A_metabolite_peptidase"/>
</dbReference>
<protein>
    <recommendedName>
        <fullName evidence="2">Tail specific protease domain-containing protein</fullName>
    </recommendedName>
</protein>
<dbReference type="InterPro" id="IPR029045">
    <property type="entry name" value="ClpP/crotonase-like_dom_sf"/>
</dbReference>
<feature type="non-terminal residue" evidence="3">
    <location>
        <position position="202"/>
    </location>
</feature>
<dbReference type="GO" id="GO:0008236">
    <property type="term" value="F:serine-type peptidase activity"/>
    <property type="evidence" value="ECO:0007669"/>
    <property type="project" value="InterPro"/>
</dbReference>
<dbReference type="PANTHER" id="PTHR37049">
    <property type="entry name" value="PEPTIDASE S41 FAMILY PROTEIN"/>
    <property type="match status" value="1"/>
</dbReference>
<evidence type="ECO:0000256" key="1">
    <source>
        <dbReference type="SAM" id="MobiDB-lite"/>
    </source>
</evidence>
<dbReference type="PANTHER" id="PTHR37049:SF4">
    <property type="entry name" value="RHODANESE DOMAIN-CONTAINING PROTEIN"/>
    <property type="match status" value="1"/>
</dbReference>
<accession>A0A699U6L2</accession>
<name>A0A699U6L2_TANCI</name>
<evidence type="ECO:0000259" key="2">
    <source>
        <dbReference type="Pfam" id="PF03572"/>
    </source>
</evidence>
<sequence>WSSIASPEDFYSVYITPPTTSSSGTKAKKRDPNALPFHLENPRDHEIQGYNAVQQGSAPQSYPRPSIAHSADLVPLAGYFVNTAAGEVGVLVVGTFNTEDVAGAQEFQQVTEEFISSAQSRGVSRVIIDVRQNGGGKVFSGYDMYKQFFPDQEPQTQSRWRGHAASEIYGEHISSFNTLTTLNANVFVSPFSKAAYVNADGN</sequence>
<dbReference type="SUPFAM" id="SSF52096">
    <property type="entry name" value="ClpP/crotonase"/>
    <property type="match status" value="1"/>
</dbReference>
<feature type="non-terminal residue" evidence="3">
    <location>
        <position position="1"/>
    </location>
</feature>
<gene>
    <name evidence="3" type="ORF">Tci_888998</name>
</gene>
<feature type="region of interest" description="Disordered" evidence="1">
    <location>
        <begin position="15"/>
        <end position="40"/>
    </location>
</feature>
<reference evidence="3" key="1">
    <citation type="journal article" date="2019" name="Sci. Rep.">
        <title>Draft genome of Tanacetum cinerariifolium, the natural source of mosquito coil.</title>
        <authorList>
            <person name="Yamashiro T."/>
            <person name="Shiraishi A."/>
            <person name="Satake H."/>
            <person name="Nakayama K."/>
        </authorList>
    </citation>
    <scope>NUCLEOTIDE SEQUENCE</scope>
</reference>